<evidence type="ECO:0000313" key="2">
    <source>
        <dbReference type="EMBL" id="GAA1983103.1"/>
    </source>
</evidence>
<accession>A0ABN2SA36</accession>
<dbReference type="EMBL" id="BAAANN010000038">
    <property type="protein sequence ID" value="GAA1983103.1"/>
    <property type="molecule type" value="Genomic_DNA"/>
</dbReference>
<evidence type="ECO:0000313" key="3">
    <source>
        <dbReference type="Proteomes" id="UP001501116"/>
    </source>
</evidence>
<dbReference type="Proteomes" id="UP001501116">
    <property type="component" value="Unassembled WGS sequence"/>
</dbReference>
<sequence length="304" mass="32611">MSTPRPNPLLRHQEVLLRAELIRLWELATKPSPEEMSASTGQAPWVFTAFLAGDGYLTFMQTKAIAEAVAPRAARAQFVRRWRALENARREAFHSQEPAEDPEPGPGPAPNSPLGSALAASTLAGFAVALNRLQCDQELTCVDIADHGGGMFTAKRVDRFLRSGEAANERVVEQILRGFTLEPSERDLWVAVWRNLFTWTPPAVTARRSPATSIAGSPQRTMLEPTAPGATHEPTPISSYALVVALAGVSVTVAALTRRGTVGGMPRWLPAATGITAGSALLVIAAARGHLGTRPARDTDEART</sequence>
<keyword evidence="3" id="KW-1185">Reference proteome</keyword>
<dbReference type="RefSeq" id="WP_344428986.1">
    <property type="nucleotide sequence ID" value="NZ_BAAANN010000038.1"/>
</dbReference>
<gene>
    <name evidence="2" type="ORF">GCM10009754_70220</name>
</gene>
<feature type="region of interest" description="Disordered" evidence="1">
    <location>
        <begin position="90"/>
        <end position="115"/>
    </location>
</feature>
<comment type="caution">
    <text evidence="2">The sequence shown here is derived from an EMBL/GenBank/DDBJ whole genome shotgun (WGS) entry which is preliminary data.</text>
</comment>
<organism evidence="2 3">
    <name type="scientific">Amycolatopsis minnesotensis</name>
    <dbReference type="NCBI Taxonomy" id="337894"/>
    <lineage>
        <taxon>Bacteria</taxon>
        <taxon>Bacillati</taxon>
        <taxon>Actinomycetota</taxon>
        <taxon>Actinomycetes</taxon>
        <taxon>Pseudonocardiales</taxon>
        <taxon>Pseudonocardiaceae</taxon>
        <taxon>Amycolatopsis</taxon>
    </lineage>
</organism>
<name>A0ABN2SA36_9PSEU</name>
<evidence type="ECO:0000256" key="1">
    <source>
        <dbReference type="SAM" id="MobiDB-lite"/>
    </source>
</evidence>
<proteinExistence type="predicted"/>
<feature type="compositionally biased region" description="Polar residues" evidence="1">
    <location>
        <begin position="210"/>
        <end position="220"/>
    </location>
</feature>
<feature type="region of interest" description="Disordered" evidence="1">
    <location>
        <begin position="207"/>
        <end position="233"/>
    </location>
</feature>
<protein>
    <submittedName>
        <fullName evidence="2">Uncharacterized protein</fullName>
    </submittedName>
</protein>
<reference evidence="2 3" key="1">
    <citation type="journal article" date="2019" name="Int. J. Syst. Evol. Microbiol.">
        <title>The Global Catalogue of Microorganisms (GCM) 10K type strain sequencing project: providing services to taxonomists for standard genome sequencing and annotation.</title>
        <authorList>
            <consortium name="The Broad Institute Genomics Platform"/>
            <consortium name="The Broad Institute Genome Sequencing Center for Infectious Disease"/>
            <person name="Wu L."/>
            <person name="Ma J."/>
        </authorList>
    </citation>
    <scope>NUCLEOTIDE SEQUENCE [LARGE SCALE GENOMIC DNA]</scope>
    <source>
        <strain evidence="2 3">JCM 14545</strain>
    </source>
</reference>